<dbReference type="EMBL" id="CAXIEN010000084">
    <property type="protein sequence ID" value="CAL1275267.1"/>
    <property type="molecule type" value="Genomic_DNA"/>
</dbReference>
<protein>
    <submittedName>
        <fullName evidence="1">Uncharacterized protein</fullName>
    </submittedName>
</protein>
<accession>A0AAV1ZU86</accession>
<evidence type="ECO:0000313" key="1">
    <source>
        <dbReference type="EMBL" id="CAL1275267.1"/>
    </source>
</evidence>
<dbReference type="AlphaFoldDB" id="A0AAV1ZU86"/>
<reference evidence="1 2" key="1">
    <citation type="submission" date="2024-04" db="EMBL/GenBank/DDBJ databases">
        <authorList>
            <person name="Rising A."/>
            <person name="Reimegard J."/>
            <person name="Sonavane S."/>
            <person name="Akerstrom W."/>
            <person name="Nylinder S."/>
            <person name="Hedman E."/>
            <person name="Kallberg Y."/>
        </authorList>
    </citation>
    <scope>NUCLEOTIDE SEQUENCE [LARGE SCALE GENOMIC DNA]</scope>
</reference>
<name>A0AAV1ZU86_9ARAC</name>
<sequence length="44" mass="5089">MEIRMENESIKKKRLNKNCSLHKIIEDLKVSKKTCSANKDVGEV</sequence>
<evidence type="ECO:0000313" key="2">
    <source>
        <dbReference type="Proteomes" id="UP001497382"/>
    </source>
</evidence>
<proteinExistence type="predicted"/>
<keyword evidence="2" id="KW-1185">Reference proteome</keyword>
<dbReference type="Proteomes" id="UP001497382">
    <property type="component" value="Unassembled WGS sequence"/>
</dbReference>
<gene>
    <name evidence="1" type="ORF">LARSCL_LOCUS7977</name>
</gene>
<organism evidence="1 2">
    <name type="scientific">Larinioides sclopetarius</name>
    <dbReference type="NCBI Taxonomy" id="280406"/>
    <lineage>
        <taxon>Eukaryota</taxon>
        <taxon>Metazoa</taxon>
        <taxon>Ecdysozoa</taxon>
        <taxon>Arthropoda</taxon>
        <taxon>Chelicerata</taxon>
        <taxon>Arachnida</taxon>
        <taxon>Araneae</taxon>
        <taxon>Araneomorphae</taxon>
        <taxon>Entelegynae</taxon>
        <taxon>Araneoidea</taxon>
        <taxon>Araneidae</taxon>
        <taxon>Larinioides</taxon>
    </lineage>
</organism>
<comment type="caution">
    <text evidence="1">The sequence shown here is derived from an EMBL/GenBank/DDBJ whole genome shotgun (WGS) entry which is preliminary data.</text>
</comment>